<feature type="region of interest" description="Disordered" evidence="8">
    <location>
        <begin position="245"/>
        <end position="269"/>
    </location>
</feature>
<dbReference type="Gene3D" id="3.30.730.10">
    <property type="entry name" value="AP2/ERF domain"/>
    <property type="match status" value="1"/>
</dbReference>
<dbReference type="InterPro" id="IPR016177">
    <property type="entry name" value="DNA-bd_dom_sf"/>
</dbReference>
<evidence type="ECO:0000256" key="3">
    <source>
        <dbReference type="ARBA" id="ARBA00023125"/>
    </source>
</evidence>
<accession>A0A8S0RVA9</accession>
<sequence length="364" mass="40705">MFDLNLSIGSNWKENFEEDESPVTTASWVVSGEEGSSYNGTWSTRASPEKSHTFNFGILNRDDPVEKDCNLTESEPVTRELFPVSGLCELNMGRPNNNGNGNWINQQVVPSKLVHQQVQHVKPKKSRRGPPSRSSQYRGVTFYRRTGRWESHIWDCGKQIYLGGFDTALAAARVYDRAAIKFRGVDADINFNLSDYEGEINQTRSLSKEEFVHRLRGRSTGFSKYKCGRWEARITGKKAAIQCNGRDAESSKYEEESISEPRNEGSQHHLDLNLGISTTSPNENESLALLQFQPGVVQNARKSKMDPPLKGTSLAGLNPKSVSSYEVNLSTVLRFIGAISVLYAPFLPHLLAIKTSNLENNSLI</sequence>
<evidence type="ECO:0000256" key="4">
    <source>
        <dbReference type="ARBA" id="ARBA00023159"/>
    </source>
</evidence>
<feature type="domain" description="AP2/ERF" evidence="9">
    <location>
        <begin position="136"/>
        <end position="192"/>
    </location>
</feature>
<dbReference type="Proteomes" id="UP000594638">
    <property type="component" value="Unassembled WGS sequence"/>
</dbReference>
<keyword evidence="6" id="KW-0539">Nucleus</keyword>
<evidence type="ECO:0000313" key="10">
    <source>
        <dbReference type="EMBL" id="CAA2982966.1"/>
    </source>
</evidence>
<organism evidence="10 11">
    <name type="scientific">Olea europaea subsp. europaea</name>
    <dbReference type="NCBI Taxonomy" id="158383"/>
    <lineage>
        <taxon>Eukaryota</taxon>
        <taxon>Viridiplantae</taxon>
        <taxon>Streptophyta</taxon>
        <taxon>Embryophyta</taxon>
        <taxon>Tracheophyta</taxon>
        <taxon>Spermatophyta</taxon>
        <taxon>Magnoliopsida</taxon>
        <taxon>eudicotyledons</taxon>
        <taxon>Gunneridae</taxon>
        <taxon>Pentapetalae</taxon>
        <taxon>asterids</taxon>
        <taxon>lamiids</taxon>
        <taxon>Lamiales</taxon>
        <taxon>Oleaceae</taxon>
        <taxon>Oleeae</taxon>
        <taxon>Olea</taxon>
    </lineage>
</organism>
<dbReference type="InterPro" id="IPR001471">
    <property type="entry name" value="AP2/ERF_dom"/>
</dbReference>
<dbReference type="PROSITE" id="PS51032">
    <property type="entry name" value="AP2_ERF"/>
    <property type="match status" value="1"/>
</dbReference>
<protein>
    <submittedName>
        <fullName evidence="10">Ethylene-responsive transcription factor RAP2-7-like isoform X2</fullName>
    </submittedName>
</protein>
<dbReference type="FunFam" id="3.30.730.10:FF:000004">
    <property type="entry name" value="AP2-like ethylene-responsive transcription factor"/>
    <property type="match status" value="1"/>
</dbReference>
<feature type="compositionally biased region" description="Basic and acidic residues" evidence="8">
    <location>
        <begin position="246"/>
        <end position="269"/>
    </location>
</feature>
<proteinExistence type="inferred from homology"/>
<evidence type="ECO:0000256" key="6">
    <source>
        <dbReference type="ARBA" id="ARBA00023242"/>
    </source>
</evidence>
<comment type="subcellular location">
    <subcellularLocation>
        <location evidence="1">Nucleus</location>
    </subcellularLocation>
</comment>
<dbReference type="InterPro" id="IPR036955">
    <property type="entry name" value="AP2/ERF_dom_sf"/>
</dbReference>
<keyword evidence="3" id="KW-0238">DNA-binding</keyword>
<evidence type="ECO:0000259" key="9">
    <source>
        <dbReference type="PROSITE" id="PS51032"/>
    </source>
</evidence>
<keyword evidence="5" id="KW-0804">Transcription</keyword>
<dbReference type="OrthoDB" id="207175at2759"/>
<dbReference type="Gramene" id="OE9A121142T2">
    <property type="protein sequence ID" value="OE9A121142C2"/>
    <property type="gene ID" value="OE9A121142"/>
</dbReference>
<reference evidence="10 11" key="1">
    <citation type="submission" date="2019-12" db="EMBL/GenBank/DDBJ databases">
        <authorList>
            <person name="Alioto T."/>
            <person name="Alioto T."/>
            <person name="Gomez Garrido J."/>
        </authorList>
    </citation>
    <scope>NUCLEOTIDE SEQUENCE [LARGE SCALE GENOMIC DNA]</scope>
</reference>
<dbReference type="GO" id="GO:0005634">
    <property type="term" value="C:nucleus"/>
    <property type="evidence" value="ECO:0007669"/>
    <property type="project" value="UniProtKB-SubCell"/>
</dbReference>
<dbReference type="GO" id="GO:0003700">
    <property type="term" value="F:DNA-binding transcription factor activity"/>
    <property type="evidence" value="ECO:0007669"/>
    <property type="project" value="InterPro"/>
</dbReference>
<comment type="caution">
    <text evidence="10">The sequence shown here is derived from an EMBL/GenBank/DDBJ whole genome shotgun (WGS) entry which is preliminary data.</text>
</comment>
<dbReference type="EMBL" id="CACTIH010003712">
    <property type="protein sequence ID" value="CAA2982966.1"/>
    <property type="molecule type" value="Genomic_DNA"/>
</dbReference>
<evidence type="ECO:0000256" key="1">
    <source>
        <dbReference type="ARBA" id="ARBA00004123"/>
    </source>
</evidence>
<keyword evidence="4" id="KW-0010">Activator</keyword>
<keyword evidence="11" id="KW-1185">Reference proteome</keyword>
<name>A0A8S0RVA9_OLEEU</name>
<evidence type="ECO:0000256" key="2">
    <source>
        <dbReference type="ARBA" id="ARBA00023015"/>
    </source>
</evidence>
<evidence type="ECO:0000256" key="8">
    <source>
        <dbReference type="SAM" id="MobiDB-lite"/>
    </source>
</evidence>
<evidence type="ECO:0000313" key="11">
    <source>
        <dbReference type="Proteomes" id="UP000594638"/>
    </source>
</evidence>
<dbReference type="PANTHER" id="PTHR32467:SF213">
    <property type="entry name" value="OS03G0770700 PROTEIN"/>
    <property type="match status" value="1"/>
</dbReference>
<dbReference type="SMART" id="SM00380">
    <property type="entry name" value="AP2"/>
    <property type="match status" value="1"/>
</dbReference>
<dbReference type="AlphaFoldDB" id="A0A8S0RVA9"/>
<dbReference type="CDD" id="cd00018">
    <property type="entry name" value="AP2"/>
    <property type="match status" value="1"/>
</dbReference>
<dbReference type="Pfam" id="PF00847">
    <property type="entry name" value="AP2"/>
    <property type="match status" value="1"/>
</dbReference>
<dbReference type="GO" id="GO:0003677">
    <property type="term" value="F:DNA binding"/>
    <property type="evidence" value="ECO:0007669"/>
    <property type="project" value="UniProtKB-KW"/>
</dbReference>
<evidence type="ECO:0000256" key="5">
    <source>
        <dbReference type="ARBA" id="ARBA00023163"/>
    </source>
</evidence>
<gene>
    <name evidence="10" type="ORF">OLEA9_A121142</name>
</gene>
<dbReference type="SUPFAM" id="SSF54171">
    <property type="entry name" value="DNA-binding domain"/>
    <property type="match status" value="1"/>
</dbReference>
<keyword evidence="2" id="KW-0805">Transcription regulation</keyword>
<comment type="similarity">
    <text evidence="7">Belongs to the AP2/ERF transcription factor family. AP2 subfamily.</text>
</comment>
<evidence type="ECO:0000256" key="7">
    <source>
        <dbReference type="ARBA" id="ARBA00037973"/>
    </source>
</evidence>
<dbReference type="PANTHER" id="PTHR32467">
    <property type="entry name" value="AP2-LIKE ETHYLENE-RESPONSIVE TRANSCRIPTION FACTOR"/>
    <property type="match status" value="1"/>
</dbReference>